<evidence type="ECO:0000313" key="3">
    <source>
        <dbReference type="Proteomes" id="UP000515154"/>
    </source>
</evidence>
<feature type="compositionally biased region" description="Low complexity" evidence="2">
    <location>
        <begin position="239"/>
        <end position="256"/>
    </location>
</feature>
<dbReference type="RefSeq" id="XP_036360961.1">
    <property type="nucleotide sequence ID" value="XM_036505068.1"/>
</dbReference>
<accession>A0A7E6EZC8</accession>
<dbReference type="RefSeq" id="XP_036360962.1">
    <property type="nucleotide sequence ID" value="XM_036505069.1"/>
</dbReference>
<evidence type="ECO:0000313" key="4">
    <source>
        <dbReference type="RefSeq" id="XP_036360961.1"/>
    </source>
</evidence>
<comment type="similarity">
    <text evidence="1">Belongs to the CFAP97 family.</text>
</comment>
<evidence type="ECO:0000256" key="2">
    <source>
        <dbReference type="SAM" id="MobiDB-lite"/>
    </source>
</evidence>
<dbReference type="Pfam" id="PF13879">
    <property type="entry name" value="Hmw_CFAP97"/>
    <property type="match status" value="1"/>
</dbReference>
<dbReference type="AlphaFoldDB" id="A0A7E6EZC8"/>
<dbReference type="InterPro" id="IPR029488">
    <property type="entry name" value="Hmw/CFAP97"/>
</dbReference>
<dbReference type="Proteomes" id="UP000515154">
    <property type="component" value="Linkage group LG7"/>
</dbReference>
<keyword evidence="3" id="KW-1185">Reference proteome</keyword>
<evidence type="ECO:0000313" key="5">
    <source>
        <dbReference type="RefSeq" id="XP_036360962.1"/>
    </source>
</evidence>
<organism evidence="3 4">
    <name type="scientific">Octopus sinensis</name>
    <name type="common">East Asian common octopus</name>
    <dbReference type="NCBI Taxonomy" id="2607531"/>
    <lineage>
        <taxon>Eukaryota</taxon>
        <taxon>Metazoa</taxon>
        <taxon>Spiralia</taxon>
        <taxon>Lophotrochozoa</taxon>
        <taxon>Mollusca</taxon>
        <taxon>Cephalopoda</taxon>
        <taxon>Coleoidea</taxon>
        <taxon>Octopodiformes</taxon>
        <taxon>Octopoda</taxon>
        <taxon>Incirrata</taxon>
        <taxon>Octopodidae</taxon>
        <taxon>Octopus</taxon>
    </lineage>
</organism>
<reference evidence="4 5" key="1">
    <citation type="submission" date="2025-08" db="UniProtKB">
        <authorList>
            <consortium name="RefSeq"/>
        </authorList>
    </citation>
    <scope>IDENTIFICATION</scope>
</reference>
<gene>
    <name evidence="4 5" type="primary">LOC115214508</name>
</gene>
<proteinExistence type="inferred from homology"/>
<dbReference type="KEGG" id="osn:115214508"/>
<evidence type="ECO:0000256" key="1">
    <source>
        <dbReference type="ARBA" id="ARBA00008315"/>
    </source>
</evidence>
<protein>
    <submittedName>
        <fullName evidence="4 5">Arp2/3 complex-activating protein rickA-like</fullName>
    </submittedName>
</protein>
<name>A0A7E6EZC8_9MOLL</name>
<feature type="compositionally biased region" description="Pro residues" evidence="2">
    <location>
        <begin position="203"/>
        <end position="218"/>
    </location>
</feature>
<feature type="region of interest" description="Disordered" evidence="2">
    <location>
        <begin position="172"/>
        <end position="275"/>
    </location>
</feature>
<sequence length="275" mass="31411">MARHLSLSKAVKQPVFLPPFQRVAFGQQNYTETKYYKEMYAIHRNFVLKAKAKIDNKTPNPHRNLAFKLDVLKREGQHYLAIEKANRQLSDTLANKKAEVDCWKSDWNRWKQCTGGQRSREKKLQEIVFDNIILWKHISEQKSQYDYLCKERKKLLQKRMLPVIRPKKAVQLQLTKRATKPTPQAEPKLPSVPTDPTKQAGSIPPPSQAESIPPPPLAEPTVTETKPPPQAAATEENVPSPQTEQPQPEENQPLPQAKTAEILPPLQEDPAEAKE</sequence>